<protein>
    <submittedName>
        <fullName evidence="8">Serine/threonine-protein kinase AtPK2/AtPK19</fullName>
    </submittedName>
</protein>
<dbReference type="SUPFAM" id="SSF56112">
    <property type="entry name" value="Protein kinase-like (PK-like)"/>
    <property type="match status" value="1"/>
</dbReference>
<dbReference type="PROSITE" id="PS50011">
    <property type="entry name" value="PROTEIN_KINASE_DOM"/>
    <property type="match status" value="1"/>
</dbReference>
<dbReference type="OrthoDB" id="63267at2759"/>
<dbReference type="FunFam" id="1.10.510.10:FF:000571">
    <property type="entry name" value="Maternal embryonic leucine zipper kinase"/>
    <property type="match status" value="1"/>
</dbReference>
<comment type="caution">
    <text evidence="8">The sequence shown here is derived from an EMBL/GenBank/DDBJ whole genome shotgun (WGS) entry which is preliminary data.</text>
</comment>
<feature type="compositionally biased region" description="Polar residues" evidence="6">
    <location>
        <begin position="107"/>
        <end position="124"/>
    </location>
</feature>
<sequence>MAHRPKDNASSFPPAQGGVSEDSVIAGPVRGVMSMDHRESGRATSKADSETSKQEQYTAHYSQPHSHLMQQQEKQQGQQSVEQQQRPWDLNLSRSLRQMFLSDKASGMSQRSSADAPGTRSNSLDAPGAKKQTTAAHEASGDADYERAKSPSSLSGNTTLRDAVDDISSPSGSGTRRLRRWSTFSSRMRGSWDGIEDYERERSSFSSRRTGSGKDPKLGRTRRSSTSRFQSLRRMAGMSQPRSTVVTNGKHFVFESGLDLDPLLLLSKMPAELSGEVLLRRTTPVSSSWVPYWAELRGHMLILFHSSKVSDSLASGSHRAVPSSASSLELPIVGICSLIGTHISTKLERTSLSSRSLPRERFIRISRPHFGSSMVSLGAGSASHIDLRCRERQFTDEWEFAIAEKASMRLVNVNTFQVVSAVASGASGKVFIVRDRMTGEYLAMKVMSKDRIFNSKGEYRAYCDERLLLQLCRDCPFVIKLRYAFQTERKIYLVTEFCEGGDLHFFLRSKSIDKATLSEPQVRRLAAEIIEALAYVHGKGAVYRDLKLENVLLDANGHVQLADFGLAKLLDENAGQGRTRSICGTLEYCAPEMLALQSEDGVDTGAQPYGISVDFWSLGVLLYRLVRGTLPYDGSTTREMQSAILETPLKFSKKMSPELINLIQQLLDRNPATRLGCGRGRSHASAAESATSAMALSRMSDLREHPFFASCDWVGVRAKEDHPEGVSVFHDQEHSKRLRPRLRRESREQRVSREYIELQNELPNFALSEAAHLKLEPDHENVEYSDTSIWPFIFADKDTIRDYMVLGNYFCAARVVTTCLL</sequence>
<dbReference type="InterPro" id="IPR000719">
    <property type="entry name" value="Prot_kinase_dom"/>
</dbReference>
<dbReference type="Gene3D" id="1.10.510.10">
    <property type="entry name" value="Transferase(Phosphotransferase) domain 1"/>
    <property type="match status" value="1"/>
</dbReference>
<evidence type="ECO:0000313" key="9">
    <source>
        <dbReference type="Proteomes" id="UP000324585"/>
    </source>
</evidence>
<dbReference type="Gene3D" id="3.30.200.20">
    <property type="entry name" value="Phosphorylase Kinase, domain 1"/>
    <property type="match status" value="1"/>
</dbReference>
<dbReference type="InterPro" id="IPR045270">
    <property type="entry name" value="STKc_AGC"/>
</dbReference>
<feature type="domain" description="Protein kinase" evidence="7">
    <location>
        <begin position="416"/>
        <end position="708"/>
    </location>
</feature>
<keyword evidence="4 8" id="KW-0418">Kinase</keyword>
<dbReference type="Proteomes" id="UP000324585">
    <property type="component" value="Unassembled WGS sequence"/>
</dbReference>
<evidence type="ECO:0000313" key="8">
    <source>
        <dbReference type="EMBL" id="KAA8497780.1"/>
    </source>
</evidence>
<dbReference type="CDD" id="cd05123">
    <property type="entry name" value="STKc_AGC"/>
    <property type="match status" value="1"/>
</dbReference>
<feature type="compositionally biased region" description="Polar residues" evidence="6">
    <location>
        <begin position="150"/>
        <end position="160"/>
    </location>
</feature>
<accession>A0A5J4Z3B4</accession>
<feature type="compositionally biased region" description="Low complexity" evidence="6">
    <location>
        <begin position="70"/>
        <end position="85"/>
    </location>
</feature>
<keyword evidence="9" id="KW-1185">Reference proteome</keyword>
<evidence type="ECO:0000256" key="2">
    <source>
        <dbReference type="ARBA" id="ARBA00022679"/>
    </source>
</evidence>
<dbReference type="InterPro" id="IPR011009">
    <property type="entry name" value="Kinase-like_dom_sf"/>
</dbReference>
<evidence type="ECO:0000256" key="4">
    <source>
        <dbReference type="ARBA" id="ARBA00022777"/>
    </source>
</evidence>
<evidence type="ECO:0000259" key="7">
    <source>
        <dbReference type="PROSITE" id="PS50011"/>
    </source>
</evidence>
<dbReference type="EMBL" id="VRMN01000001">
    <property type="protein sequence ID" value="KAA8497780.1"/>
    <property type="molecule type" value="Genomic_DNA"/>
</dbReference>
<name>A0A5J4Z3B4_PORPP</name>
<dbReference type="PANTHER" id="PTHR24351">
    <property type="entry name" value="RIBOSOMAL PROTEIN S6 KINASE"/>
    <property type="match status" value="1"/>
</dbReference>
<proteinExistence type="predicted"/>
<feature type="compositionally biased region" description="Polar residues" evidence="6">
    <location>
        <begin position="54"/>
        <end position="69"/>
    </location>
</feature>
<feature type="region of interest" description="Disordered" evidence="6">
    <location>
        <begin position="198"/>
        <end position="241"/>
    </location>
</feature>
<evidence type="ECO:0000256" key="1">
    <source>
        <dbReference type="ARBA" id="ARBA00022527"/>
    </source>
</evidence>
<keyword evidence="3" id="KW-0547">Nucleotide-binding</keyword>
<evidence type="ECO:0000256" key="6">
    <source>
        <dbReference type="SAM" id="MobiDB-lite"/>
    </source>
</evidence>
<evidence type="ECO:0000256" key="3">
    <source>
        <dbReference type="ARBA" id="ARBA00022741"/>
    </source>
</evidence>
<keyword evidence="1" id="KW-0723">Serine/threonine-protein kinase</keyword>
<dbReference type="SMART" id="SM00220">
    <property type="entry name" value="S_TKc"/>
    <property type="match status" value="1"/>
</dbReference>
<organism evidence="8 9">
    <name type="scientific">Porphyridium purpureum</name>
    <name type="common">Red alga</name>
    <name type="synonym">Porphyridium cruentum</name>
    <dbReference type="NCBI Taxonomy" id="35688"/>
    <lineage>
        <taxon>Eukaryota</taxon>
        <taxon>Rhodophyta</taxon>
        <taxon>Bangiophyceae</taxon>
        <taxon>Porphyridiales</taxon>
        <taxon>Porphyridiaceae</taxon>
        <taxon>Porphyridium</taxon>
    </lineage>
</organism>
<keyword evidence="5" id="KW-0067">ATP-binding</keyword>
<dbReference type="GO" id="GO:0005524">
    <property type="term" value="F:ATP binding"/>
    <property type="evidence" value="ECO:0007669"/>
    <property type="project" value="UniProtKB-KW"/>
</dbReference>
<dbReference type="AlphaFoldDB" id="A0A5J4Z3B4"/>
<feature type="compositionally biased region" description="Basic and acidic residues" evidence="6">
    <location>
        <begin position="35"/>
        <end position="53"/>
    </location>
</feature>
<dbReference type="GO" id="GO:0004674">
    <property type="term" value="F:protein serine/threonine kinase activity"/>
    <property type="evidence" value="ECO:0007669"/>
    <property type="project" value="UniProtKB-KW"/>
</dbReference>
<feature type="region of interest" description="Disordered" evidence="6">
    <location>
        <begin position="1"/>
        <end position="178"/>
    </location>
</feature>
<keyword evidence="2" id="KW-0808">Transferase</keyword>
<dbReference type="Pfam" id="PF00069">
    <property type="entry name" value="Pkinase"/>
    <property type="match status" value="1"/>
</dbReference>
<reference evidence="9" key="1">
    <citation type="journal article" date="2019" name="Nat. Commun.">
        <title>Expansion of phycobilisome linker gene families in mesophilic red algae.</title>
        <authorList>
            <person name="Lee J."/>
            <person name="Kim D."/>
            <person name="Bhattacharya D."/>
            <person name="Yoon H.S."/>
        </authorList>
    </citation>
    <scope>NUCLEOTIDE SEQUENCE [LARGE SCALE GENOMIC DNA]</scope>
    <source>
        <strain evidence="9">CCMP 1328</strain>
    </source>
</reference>
<evidence type="ECO:0000256" key="5">
    <source>
        <dbReference type="ARBA" id="ARBA00022840"/>
    </source>
</evidence>
<gene>
    <name evidence="8" type="ORF">FVE85_5365</name>
</gene>